<feature type="transmembrane region" description="Helical" evidence="1">
    <location>
        <begin position="485"/>
        <end position="508"/>
    </location>
</feature>
<evidence type="ECO:0000313" key="2">
    <source>
        <dbReference type="EMBL" id="KRW98540.1"/>
    </source>
</evidence>
<keyword evidence="1" id="KW-1133">Transmembrane helix</keyword>
<dbReference type="Gene3D" id="2.10.220.10">
    <property type="entry name" value="Hormone Receptor, Insulin-like Growth Factor Receptor 1, Chain A, domain 2"/>
    <property type="match status" value="1"/>
</dbReference>
<gene>
    <name evidence="2" type="ORF">PPERSA_07354</name>
</gene>
<keyword evidence="1" id="KW-0812">Transmembrane</keyword>
<dbReference type="Proteomes" id="UP000054937">
    <property type="component" value="Unassembled WGS sequence"/>
</dbReference>
<evidence type="ECO:0000313" key="3">
    <source>
        <dbReference type="Proteomes" id="UP000054937"/>
    </source>
</evidence>
<accession>A0A0V0Q8H3</accession>
<keyword evidence="1" id="KW-0472">Membrane</keyword>
<proteinExistence type="predicted"/>
<protein>
    <submittedName>
        <fullName evidence="2">Insulin-like growth factor binding protein, N-terminal</fullName>
    </submittedName>
</protein>
<evidence type="ECO:0000256" key="1">
    <source>
        <dbReference type="SAM" id="Phobius"/>
    </source>
</evidence>
<comment type="caution">
    <text evidence="2">The sequence shown here is derived from an EMBL/GenBank/DDBJ whole genome shotgun (WGS) entry which is preliminary data.</text>
</comment>
<dbReference type="OrthoDB" id="25879at2759"/>
<dbReference type="SUPFAM" id="SSF57184">
    <property type="entry name" value="Growth factor receptor domain"/>
    <property type="match status" value="2"/>
</dbReference>
<name>A0A0V0Q8H3_PSEPJ</name>
<keyword evidence="3" id="KW-1185">Reference proteome</keyword>
<dbReference type="InParanoid" id="A0A0V0Q8H3"/>
<dbReference type="EMBL" id="LDAU01000241">
    <property type="protein sequence ID" value="KRW98540.1"/>
    <property type="molecule type" value="Genomic_DNA"/>
</dbReference>
<sequence>MSVLIQFFAIQGTFQNKVSRIFYVEQAHYQIGILLTQKFLYSPDVSIDNVQLKINNEEIFKVKLNQYGFGNVYRQNCQDMPNRVNQLYFNRYGPDINNCLTCPQGSQLNGGICICNQQQIFEQLRCVDSCQGNGIDGESFVEVRADGNLLLNYTRQEANEDICGGPNLDNKEIYFDKIITQKLIFAHTSQSLNLNFTVYNINFWENFFAVREILIYSTNFYTCKEFKNQLNDSCKVCIGSQNDIFGRELPDCTCKNQMISQFPQNDDCVCPQNQLIFINNNKICDCDEGYYYDSEQLMCQRCHYKCKTCSDYDICLKCLNDKFEPPYCVDNHSYYKEINGKIQKYSCANGCQTCISRTECKTCVQGNNRQQIEQNCQCQQGYHDYDGTTKNCYKCPNNCLDCINDLQCTQCNDEKNLQLNVYKIKCECEKGYKYDELEQKCRKCYIYQNHKNCYFKCPKNTFLNENYSVCENYTLKQYMKTYYKYGGIVILWYLICFAVFIIMFNRLLKKLKKIKEKRQRQQRRTYNQIQDLNQINRNSQYLPNTLQNVNDSILEV</sequence>
<reference evidence="2 3" key="1">
    <citation type="journal article" date="2015" name="Sci. Rep.">
        <title>Genome of the facultative scuticociliatosis pathogen Pseudocohnilembus persalinus provides insight into its virulence through horizontal gene transfer.</title>
        <authorList>
            <person name="Xiong J."/>
            <person name="Wang G."/>
            <person name="Cheng J."/>
            <person name="Tian M."/>
            <person name="Pan X."/>
            <person name="Warren A."/>
            <person name="Jiang C."/>
            <person name="Yuan D."/>
            <person name="Miao W."/>
        </authorList>
    </citation>
    <scope>NUCLEOTIDE SEQUENCE [LARGE SCALE GENOMIC DNA]</scope>
    <source>
        <strain evidence="2">36N120E</strain>
    </source>
</reference>
<dbReference type="AlphaFoldDB" id="A0A0V0Q8H3"/>
<dbReference type="InterPro" id="IPR009030">
    <property type="entry name" value="Growth_fac_rcpt_cys_sf"/>
</dbReference>
<organism evidence="2 3">
    <name type="scientific">Pseudocohnilembus persalinus</name>
    <name type="common">Ciliate</name>
    <dbReference type="NCBI Taxonomy" id="266149"/>
    <lineage>
        <taxon>Eukaryota</taxon>
        <taxon>Sar</taxon>
        <taxon>Alveolata</taxon>
        <taxon>Ciliophora</taxon>
        <taxon>Intramacronucleata</taxon>
        <taxon>Oligohymenophorea</taxon>
        <taxon>Scuticociliatia</taxon>
        <taxon>Philasterida</taxon>
        <taxon>Pseudocohnilembidae</taxon>
        <taxon>Pseudocohnilembus</taxon>
    </lineage>
</organism>